<reference evidence="1" key="1">
    <citation type="submission" date="2020-03" db="EMBL/GenBank/DDBJ databases">
        <title>The deep terrestrial virosphere.</title>
        <authorList>
            <person name="Holmfeldt K."/>
            <person name="Nilsson E."/>
            <person name="Simone D."/>
            <person name="Lopez-Fernandez M."/>
            <person name="Wu X."/>
            <person name="de Brujin I."/>
            <person name="Lundin D."/>
            <person name="Andersson A."/>
            <person name="Bertilsson S."/>
            <person name="Dopson M."/>
        </authorList>
    </citation>
    <scope>NUCLEOTIDE SEQUENCE</scope>
    <source>
        <strain evidence="1">MM171A01186</strain>
    </source>
</reference>
<accession>A0A6M3M2S5</accession>
<sequence>MKPGEKKSVQETDELAAREEKLKAREDALEHDLKKLNIFRSGLKDFDASEAVAGKPFTLSEIHDHKMVEGVEGENLNEAVALEAFMNELVLIYVHTDGTSGALEVVTPTVNGINQPIIRGRNQYVKRKYVEALAWSKITTYRQDVADPSRPENIQMTPLANMTAPFVVREDRNPKGRAWLENILAQPA</sequence>
<name>A0A6M3M2S5_9ZZZZ</name>
<protein>
    <submittedName>
        <fullName evidence="1">Uncharacterized protein</fullName>
    </submittedName>
</protein>
<evidence type="ECO:0000313" key="1">
    <source>
        <dbReference type="EMBL" id="QJA99311.1"/>
    </source>
</evidence>
<gene>
    <name evidence="1" type="ORF">MM171A01186_0007</name>
</gene>
<organism evidence="1">
    <name type="scientific">viral metagenome</name>
    <dbReference type="NCBI Taxonomy" id="1070528"/>
    <lineage>
        <taxon>unclassified sequences</taxon>
        <taxon>metagenomes</taxon>
        <taxon>organismal metagenomes</taxon>
    </lineage>
</organism>
<dbReference type="EMBL" id="MT143642">
    <property type="protein sequence ID" value="QJA99311.1"/>
    <property type="molecule type" value="Genomic_DNA"/>
</dbReference>
<dbReference type="AlphaFoldDB" id="A0A6M3M2S5"/>
<proteinExistence type="predicted"/>